<keyword evidence="2" id="KW-1185">Reference proteome</keyword>
<gene>
    <name evidence="1" type="ORF">AVT10_00305</name>
</gene>
<comment type="caution">
    <text evidence="1">The sequence shown here is derived from an EMBL/GenBank/DDBJ whole genome shotgun (WGS) entry which is preliminary data.</text>
</comment>
<evidence type="ECO:0000313" key="1">
    <source>
        <dbReference type="EMBL" id="KZE18536.1"/>
    </source>
</evidence>
<dbReference type="EMBL" id="LQQO01000001">
    <property type="protein sequence ID" value="KZE18536.1"/>
    <property type="molecule type" value="Genomic_DNA"/>
</dbReference>
<dbReference type="Proteomes" id="UP000076609">
    <property type="component" value="Unassembled WGS sequence"/>
</dbReference>
<evidence type="ECO:0000313" key="2">
    <source>
        <dbReference type="Proteomes" id="UP000076609"/>
    </source>
</evidence>
<name>A0ABR5YH27_9SPHN</name>
<sequence>MDEGHHLLVIVDELAPDRLAAEPVIDQEPAAQIAPLLAGMDHVDERPSFAVAGQRPGEPGLMVAGRNSPIAGEIQRRHELAPPNPPIPIHVRHVAHDQIPGDDGQFVAIVD</sequence>
<reference evidence="2" key="1">
    <citation type="submission" date="2016-01" db="EMBL/GenBank/DDBJ databases">
        <title>Draft genome of Chromobacterium sp. F49.</title>
        <authorList>
            <person name="Hong K.W."/>
        </authorList>
    </citation>
    <scope>NUCLEOTIDE SEQUENCE [LARGE SCALE GENOMIC DNA]</scope>
    <source>
        <strain evidence="2">CN3</strain>
    </source>
</reference>
<protein>
    <submittedName>
        <fullName evidence="1">Uncharacterized protein</fullName>
    </submittedName>
</protein>
<proteinExistence type="predicted"/>
<accession>A0ABR5YH27</accession>
<organism evidence="1 2">
    <name type="scientific">Sphingomonas hankookensis</name>
    <dbReference type="NCBI Taxonomy" id="563996"/>
    <lineage>
        <taxon>Bacteria</taxon>
        <taxon>Pseudomonadati</taxon>
        <taxon>Pseudomonadota</taxon>
        <taxon>Alphaproteobacteria</taxon>
        <taxon>Sphingomonadales</taxon>
        <taxon>Sphingomonadaceae</taxon>
        <taxon>Sphingomonas</taxon>
    </lineage>
</organism>